<feature type="transmembrane region" description="Helical" evidence="6">
    <location>
        <begin position="194"/>
        <end position="213"/>
    </location>
</feature>
<keyword evidence="4 6" id="KW-1133">Transmembrane helix</keyword>
<dbReference type="InterPro" id="IPR002293">
    <property type="entry name" value="AA/rel_permease1"/>
</dbReference>
<reference evidence="8" key="1">
    <citation type="submission" date="2019-06" db="EMBL/GenBank/DDBJ databases">
        <authorList>
            <person name="Broberg M."/>
        </authorList>
    </citation>
    <scope>NUCLEOTIDE SEQUENCE [LARGE SCALE GENOMIC DNA]</scope>
</reference>
<dbReference type="Gene3D" id="1.20.1740.10">
    <property type="entry name" value="Amino acid/polyamine transporter I"/>
    <property type="match status" value="1"/>
</dbReference>
<organism evidence="7 8">
    <name type="scientific">Clonostachys solani</name>
    <dbReference type="NCBI Taxonomy" id="160281"/>
    <lineage>
        <taxon>Eukaryota</taxon>
        <taxon>Fungi</taxon>
        <taxon>Dikarya</taxon>
        <taxon>Ascomycota</taxon>
        <taxon>Pezizomycotina</taxon>
        <taxon>Sordariomycetes</taxon>
        <taxon>Hypocreomycetidae</taxon>
        <taxon>Hypocreales</taxon>
        <taxon>Bionectriaceae</taxon>
        <taxon>Clonostachys</taxon>
    </lineage>
</organism>
<evidence type="ECO:0000256" key="2">
    <source>
        <dbReference type="ARBA" id="ARBA00022448"/>
    </source>
</evidence>
<dbReference type="PIRSF" id="PIRSF006060">
    <property type="entry name" value="AA_transporter"/>
    <property type="match status" value="1"/>
</dbReference>
<dbReference type="GO" id="GO:0022857">
    <property type="term" value="F:transmembrane transporter activity"/>
    <property type="evidence" value="ECO:0007669"/>
    <property type="project" value="InterPro"/>
</dbReference>
<feature type="transmembrane region" description="Helical" evidence="6">
    <location>
        <begin position="369"/>
        <end position="390"/>
    </location>
</feature>
<dbReference type="AlphaFoldDB" id="A0A9N9ZIG6"/>
<dbReference type="GO" id="GO:0016020">
    <property type="term" value="C:membrane"/>
    <property type="evidence" value="ECO:0007669"/>
    <property type="project" value="UniProtKB-SubCell"/>
</dbReference>
<evidence type="ECO:0008006" key="9">
    <source>
        <dbReference type="Google" id="ProtNLM"/>
    </source>
</evidence>
<dbReference type="PROSITE" id="PS00218">
    <property type="entry name" value="AMINO_ACID_PERMEASE_1"/>
    <property type="match status" value="1"/>
</dbReference>
<evidence type="ECO:0000256" key="5">
    <source>
        <dbReference type="ARBA" id="ARBA00023136"/>
    </source>
</evidence>
<comment type="caution">
    <text evidence="7">The sequence shown here is derived from an EMBL/GenBank/DDBJ whole genome shotgun (WGS) entry which is preliminary data.</text>
</comment>
<reference evidence="7 8" key="2">
    <citation type="submission" date="2021-10" db="EMBL/GenBank/DDBJ databases">
        <authorList>
            <person name="Piombo E."/>
        </authorList>
    </citation>
    <scope>NUCLEOTIDE SEQUENCE [LARGE SCALE GENOMIC DNA]</scope>
</reference>
<comment type="subcellular location">
    <subcellularLocation>
        <location evidence="1">Membrane</location>
        <topology evidence="1">Multi-pass membrane protein</topology>
    </subcellularLocation>
</comment>
<evidence type="ECO:0000256" key="3">
    <source>
        <dbReference type="ARBA" id="ARBA00022692"/>
    </source>
</evidence>
<dbReference type="GO" id="GO:0006865">
    <property type="term" value="P:amino acid transport"/>
    <property type="evidence" value="ECO:0007669"/>
    <property type="project" value="InterPro"/>
</dbReference>
<dbReference type="OrthoDB" id="2417308at2759"/>
<feature type="transmembrane region" description="Helical" evidence="6">
    <location>
        <begin position="442"/>
        <end position="464"/>
    </location>
</feature>
<evidence type="ECO:0000256" key="1">
    <source>
        <dbReference type="ARBA" id="ARBA00004141"/>
    </source>
</evidence>
<evidence type="ECO:0000256" key="4">
    <source>
        <dbReference type="ARBA" id="ARBA00022989"/>
    </source>
</evidence>
<protein>
    <recommendedName>
        <fullName evidence="9">Choline transport protein</fullName>
    </recommendedName>
</protein>
<dbReference type="Pfam" id="PF13520">
    <property type="entry name" value="AA_permease_2"/>
    <property type="match status" value="1"/>
</dbReference>
<feature type="transmembrane region" description="Helical" evidence="6">
    <location>
        <begin position="75"/>
        <end position="98"/>
    </location>
</feature>
<gene>
    <name evidence="7" type="ORF">CSOL1703_00005867</name>
</gene>
<feature type="transmembrane region" description="Helical" evidence="6">
    <location>
        <begin position="470"/>
        <end position="492"/>
    </location>
</feature>
<feature type="transmembrane region" description="Helical" evidence="6">
    <location>
        <begin position="118"/>
        <end position="143"/>
    </location>
</feature>
<feature type="transmembrane region" description="Helical" evidence="6">
    <location>
        <begin position="280"/>
        <end position="301"/>
    </location>
</feature>
<keyword evidence="3 6" id="KW-0812">Transmembrane</keyword>
<dbReference type="EMBL" id="CABFOC020000063">
    <property type="protein sequence ID" value="CAH0055933.1"/>
    <property type="molecule type" value="Genomic_DNA"/>
</dbReference>
<feature type="transmembrane region" description="Helical" evidence="6">
    <location>
        <begin position="236"/>
        <end position="259"/>
    </location>
</feature>
<sequence>MDNHNSYVAEPSKAGVLLDDDAARLAAMGHKEEMPRQFSRLAALSFAFGITNSWVGQSATFPYPLLCGGGPGVFFSLILSGIACWFITLGLAELASAYPTSGGQYHFAYCVASKRSRVPIAFVTGWVSLLAWCLLTAASTIYAAQMIAALATMYNPSYESTAWQTYLIYILIIIVVTAVLCFLPRQVPLIEKILFFASLLAFIVFFISVLAMSKEKTPASQVFTKWENQSGWPDGFSFILATGTAMYCYIGTDAVIHLAEEIPHPGKNIPQVMNMTMGMGIFTALLWTVAFLFSVPDYAAIGGAALPLNEILSRALSHPSLATFYICWFLFIYVGCAFSNLATVGRLAWAFARDGGMPASESLAKIHPVFPMPVNATIACSIFIIAYGAIYCGSTQAFNSFLNSSILFINLSYAIPQGIAVWRGRDNVLPEREMRLGRFGTFCNAFSVVWVSVYIVLFCFPTTANTSAQTMNYVSAVTAGCFLIIAVVWFSGKNKTFKGPNMPESLVANIDIIDGVDTRIERTKSGVSSEGKKV</sequence>
<feature type="transmembrane region" description="Helical" evidence="6">
    <location>
        <begin position="321"/>
        <end position="349"/>
    </location>
</feature>
<dbReference type="PANTHER" id="PTHR45649:SF11">
    <property type="entry name" value="TRANSPORTER, PUTATIVE (EUROFUNG)-RELATED"/>
    <property type="match status" value="1"/>
</dbReference>
<evidence type="ECO:0000313" key="8">
    <source>
        <dbReference type="Proteomes" id="UP000775872"/>
    </source>
</evidence>
<dbReference type="Proteomes" id="UP000775872">
    <property type="component" value="Unassembled WGS sequence"/>
</dbReference>
<keyword evidence="2" id="KW-0813">Transport</keyword>
<keyword evidence="5 6" id="KW-0472">Membrane</keyword>
<feature type="transmembrane region" description="Helical" evidence="6">
    <location>
        <begin position="163"/>
        <end position="182"/>
    </location>
</feature>
<accession>A0A9N9ZIG6</accession>
<name>A0A9N9ZIG6_9HYPO</name>
<dbReference type="PANTHER" id="PTHR45649">
    <property type="entry name" value="AMINO-ACID PERMEASE BAT1"/>
    <property type="match status" value="1"/>
</dbReference>
<feature type="transmembrane region" description="Helical" evidence="6">
    <location>
        <begin position="402"/>
        <end position="422"/>
    </location>
</feature>
<proteinExistence type="predicted"/>
<dbReference type="InterPro" id="IPR004840">
    <property type="entry name" value="Amino_acid_permease_CS"/>
</dbReference>
<keyword evidence="8" id="KW-1185">Reference proteome</keyword>
<feature type="transmembrane region" description="Helical" evidence="6">
    <location>
        <begin position="38"/>
        <end position="55"/>
    </location>
</feature>
<evidence type="ECO:0000313" key="7">
    <source>
        <dbReference type="EMBL" id="CAH0055933.1"/>
    </source>
</evidence>
<evidence type="ECO:0000256" key="6">
    <source>
        <dbReference type="SAM" id="Phobius"/>
    </source>
</evidence>